<organism evidence="1 2">
    <name type="scientific">Maridesulfovibrio salexigens (strain ATCC 14822 / DSM 2638 / NCIMB 8403 / VKM B-1763)</name>
    <name type="common">Desulfovibrio salexigens</name>
    <dbReference type="NCBI Taxonomy" id="526222"/>
    <lineage>
        <taxon>Bacteria</taxon>
        <taxon>Pseudomonadati</taxon>
        <taxon>Thermodesulfobacteriota</taxon>
        <taxon>Desulfovibrionia</taxon>
        <taxon>Desulfovibrionales</taxon>
        <taxon>Desulfovibrionaceae</taxon>
        <taxon>Maridesulfovibrio</taxon>
    </lineage>
</organism>
<accession>C6BYV4</accession>
<dbReference type="STRING" id="526222.Desal_2657"/>
<gene>
    <name evidence="1" type="ordered locus">Desal_2657</name>
</gene>
<dbReference type="CDD" id="cd16341">
    <property type="entry name" value="FdhE"/>
    <property type="match status" value="1"/>
</dbReference>
<evidence type="ECO:0000313" key="1">
    <source>
        <dbReference type="EMBL" id="ACS80711.1"/>
    </source>
</evidence>
<dbReference type="SUPFAM" id="SSF144020">
    <property type="entry name" value="FdhE-like"/>
    <property type="match status" value="1"/>
</dbReference>
<keyword evidence="2" id="KW-1185">Reference proteome</keyword>
<protein>
    <submittedName>
        <fullName evidence="1">Formate dehydrogenase accessory protein</fullName>
    </submittedName>
</protein>
<evidence type="ECO:0000313" key="2">
    <source>
        <dbReference type="Proteomes" id="UP000002601"/>
    </source>
</evidence>
<dbReference type="HOGENOM" id="CLU_071015_0_0_7"/>
<dbReference type="PANTHER" id="PTHR37689:SF1">
    <property type="entry name" value="PROTEIN FDHE"/>
    <property type="match status" value="1"/>
</dbReference>
<dbReference type="GO" id="GO:0005829">
    <property type="term" value="C:cytosol"/>
    <property type="evidence" value="ECO:0007669"/>
    <property type="project" value="TreeGrafter"/>
</dbReference>
<reference evidence="1 2" key="1">
    <citation type="submission" date="2009-06" db="EMBL/GenBank/DDBJ databases">
        <title>Complete sequence of Desulfovibrio salexigens DSM 2638.</title>
        <authorList>
            <consortium name="US DOE Joint Genome Institute"/>
            <person name="Lucas S."/>
            <person name="Copeland A."/>
            <person name="Lapidus A."/>
            <person name="Glavina del Rio T."/>
            <person name="Tice H."/>
            <person name="Bruce D."/>
            <person name="Goodwin L."/>
            <person name="Pitluck S."/>
            <person name="Munk A.C."/>
            <person name="Brettin T."/>
            <person name="Detter J.C."/>
            <person name="Han C."/>
            <person name="Tapia R."/>
            <person name="Larimer F."/>
            <person name="Land M."/>
            <person name="Hauser L."/>
            <person name="Kyrpides N."/>
            <person name="Anderson I."/>
            <person name="Wall J.D."/>
            <person name="Arkin A.P."/>
            <person name="Dehal P."/>
            <person name="Chivian D."/>
            <person name="Giles B."/>
            <person name="Hazen T.C."/>
        </authorList>
    </citation>
    <scope>NUCLEOTIDE SEQUENCE [LARGE SCALE GENOMIC DNA]</scope>
    <source>
        <strain evidence="2">ATCC 14822 / DSM 2638 / NCIMB 8403 / VKM B-1763</strain>
    </source>
</reference>
<dbReference type="eggNOG" id="COG3058">
    <property type="taxonomic scope" value="Bacteria"/>
</dbReference>
<dbReference type="InterPro" id="IPR024064">
    <property type="entry name" value="FdhE-like_sf"/>
</dbReference>
<dbReference type="EMBL" id="CP001649">
    <property type="protein sequence ID" value="ACS80711.1"/>
    <property type="molecule type" value="Genomic_DNA"/>
</dbReference>
<proteinExistence type="predicted"/>
<dbReference type="OrthoDB" id="9811074at2"/>
<dbReference type="KEGG" id="dsa:Desal_2657"/>
<name>C6BYV4_MARSD</name>
<dbReference type="GO" id="GO:0051604">
    <property type="term" value="P:protein maturation"/>
    <property type="evidence" value="ECO:0007669"/>
    <property type="project" value="TreeGrafter"/>
</dbReference>
<dbReference type="InterPro" id="IPR006452">
    <property type="entry name" value="Formate_DH_accessory"/>
</dbReference>
<sequence>MDKNKKKRDVQAGLLALRKRMPALENIFDAFGPLVIALEKADDLLADWDGYKIPDAYAPRFEQGVALLSDMELPDLGEKYREVFMLVAGAVAEGLPAISKEVDEIVVAVGEVENFNDLAKALWDEDGKLLRSLIDEWKIDDQTLAFIGTMALKPFMARMEPEAAKAIENMAWHKGYCPVCGTFPDLALLKKSGDDNAYLKSHGGQRWLHCSCCGHEWRFKRNTCPWCENEDIEKLRYLQADERKNERVDVCESCKHYFVTIDTRELSDQPDPRVAPLGLVHLDISAQEKDYLPLAETPWNVL</sequence>
<dbReference type="GO" id="GO:0008199">
    <property type="term" value="F:ferric iron binding"/>
    <property type="evidence" value="ECO:0007669"/>
    <property type="project" value="TreeGrafter"/>
</dbReference>
<dbReference type="RefSeq" id="WP_015852527.1">
    <property type="nucleotide sequence ID" value="NC_012881.1"/>
</dbReference>
<dbReference type="Proteomes" id="UP000002601">
    <property type="component" value="Chromosome"/>
</dbReference>
<dbReference type="PANTHER" id="PTHR37689">
    <property type="entry name" value="PROTEIN FDHE"/>
    <property type="match status" value="1"/>
</dbReference>
<dbReference type="AlphaFoldDB" id="C6BYV4"/>
<dbReference type="Gene3D" id="3.90.1670.10">
    <property type="entry name" value="FdhE-like domain"/>
    <property type="match status" value="1"/>
</dbReference>